<accession>H5WZR1</accession>
<dbReference type="Proteomes" id="UP000004926">
    <property type="component" value="Chromosome"/>
</dbReference>
<dbReference type="EMBL" id="CM001439">
    <property type="protein sequence ID" value="EHR50793.1"/>
    <property type="molecule type" value="Genomic_DNA"/>
</dbReference>
<evidence type="ECO:0000313" key="2">
    <source>
        <dbReference type="EMBL" id="EHR50793.1"/>
    </source>
</evidence>
<dbReference type="eggNOG" id="COG0596">
    <property type="taxonomic scope" value="Bacteria"/>
</dbReference>
<feature type="domain" description="AB hydrolase-1" evidence="1">
    <location>
        <begin position="5"/>
        <end position="223"/>
    </location>
</feature>
<dbReference type="Pfam" id="PF12697">
    <property type="entry name" value="Abhydrolase_6"/>
    <property type="match status" value="1"/>
</dbReference>
<sequence>MNPTVVLLHSPLVGPHTWRAVRAHLDAAGRRAILPDLRPPARPRPTPGRVAAAAAAAMESSTPPGPVTLACHSMAGMLLPGIAQATRRRVTGAVLVDSAMPRPGVTWFQTVPPELAGQLRDLAEDGRLPPWHHWFPPETLTSMLPDLSIRKRFEQEIPRLPLSFFDEPFPGKSGWAASIPVGYLLLSEVYRTTASQASALRWPVSRLDLHHLAPVSHPETVTDAILAVLGELHAGSR</sequence>
<organism evidence="2 3">
    <name type="scientific">Saccharomonospora marina XMU15</name>
    <dbReference type="NCBI Taxonomy" id="882083"/>
    <lineage>
        <taxon>Bacteria</taxon>
        <taxon>Bacillati</taxon>
        <taxon>Actinomycetota</taxon>
        <taxon>Actinomycetes</taxon>
        <taxon>Pseudonocardiales</taxon>
        <taxon>Pseudonocardiaceae</taxon>
        <taxon>Saccharomonospora</taxon>
    </lineage>
</organism>
<keyword evidence="3" id="KW-1185">Reference proteome</keyword>
<dbReference type="HOGENOM" id="CLU_082729_0_0_11"/>
<dbReference type="InterPro" id="IPR029058">
    <property type="entry name" value="AB_hydrolase_fold"/>
</dbReference>
<dbReference type="Gene3D" id="3.40.50.1820">
    <property type="entry name" value="alpha/beta hydrolase"/>
    <property type="match status" value="1"/>
</dbReference>
<evidence type="ECO:0000313" key="3">
    <source>
        <dbReference type="Proteomes" id="UP000004926"/>
    </source>
</evidence>
<dbReference type="RefSeq" id="WP_009154178.1">
    <property type="nucleotide sequence ID" value="NZ_CM001439.1"/>
</dbReference>
<name>H5WZR1_9PSEU</name>
<evidence type="ECO:0000259" key="1">
    <source>
        <dbReference type="Pfam" id="PF12697"/>
    </source>
</evidence>
<dbReference type="InterPro" id="IPR000073">
    <property type="entry name" value="AB_hydrolase_1"/>
</dbReference>
<dbReference type="SUPFAM" id="SSF53474">
    <property type="entry name" value="alpha/beta-Hydrolases"/>
    <property type="match status" value="1"/>
</dbReference>
<dbReference type="GO" id="GO:0003824">
    <property type="term" value="F:catalytic activity"/>
    <property type="evidence" value="ECO:0007669"/>
    <property type="project" value="UniProtKB-ARBA"/>
</dbReference>
<dbReference type="STRING" id="882083.SacmaDRAFT_2550"/>
<gene>
    <name evidence="2" type="ORF">SacmaDRAFT_2550</name>
</gene>
<proteinExistence type="predicted"/>
<dbReference type="OrthoDB" id="2972445at2"/>
<reference evidence="2 3" key="1">
    <citation type="journal article" date="2012" name="Stand. Genomic Sci.">
        <title>Genome sequence of the ocean sediment bacterium Saccharomonospora marina type strain (XMU15(T)).</title>
        <authorList>
            <person name="Klenk H.P."/>
            <person name="Lu M."/>
            <person name="Lucas S."/>
            <person name="Lapidus A."/>
            <person name="Copeland A."/>
            <person name="Pitluck S."/>
            <person name="Goodwin L.A."/>
            <person name="Han C."/>
            <person name="Tapia R."/>
            <person name="Brambilla E.M."/>
            <person name="Potter G."/>
            <person name="Land M."/>
            <person name="Ivanova N."/>
            <person name="Rohde M."/>
            <person name="Goker M."/>
            <person name="Detter J.C."/>
            <person name="Li W.J."/>
            <person name="Kyrpides N.C."/>
            <person name="Woyke T."/>
        </authorList>
    </citation>
    <scope>NUCLEOTIDE SEQUENCE [LARGE SCALE GENOMIC DNA]</scope>
    <source>
        <strain evidence="2 3">XMU15</strain>
    </source>
</reference>
<protein>
    <recommendedName>
        <fullName evidence="1">AB hydrolase-1 domain-containing protein</fullName>
    </recommendedName>
</protein>
<dbReference type="AlphaFoldDB" id="H5WZR1"/>